<dbReference type="PROSITE" id="PS50253">
    <property type="entry name" value="COX3"/>
    <property type="match status" value="1"/>
</dbReference>
<evidence type="ECO:0000313" key="11">
    <source>
        <dbReference type="Proteomes" id="UP000606003"/>
    </source>
</evidence>
<dbReference type="InterPro" id="IPR013833">
    <property type="entry name" value="Cyt_c_oxidase_su3_a-hlx"/>
</dbReference>
<evidence type="ECO:0000256" key="6">
    <source>
        <dbReference type="ARBA" id="ARBA00023136"/>
    </source>
</evidence>
<evidence type="ECO:0000256" key="4">
    <source>
        <dbReference type="ARBA" id="ARBA00022692"/>
    </source>
</evidence>
<feature type="domain" description="Heme-copper oxidase subunit III family profile" evidence="9">
    <location>
        <begin position="29"/>
        <end position="217"/>
    </location>
</feature>
<proteinExistence type="inferred from homology"/>
<sequence length="217" mass="24159">MSSELNPKNRVDARQRSSTFGRIERMPPLVMALYLALMAISVMFVVLVAAYVVARLQSGVPTGLHPLPRYFSLSTIVLVLSSYTMAQAPRLYAQDDLASLGRCLGATLLLGCVFAGLQGLGWRELLAHGVPFGGPGSKSSGQFIYLISALHVAHLLGGMLFLLAFLLRVLHNGRDAVRTLVFIRNPYYRRQLQLLGTYWHFIDVLWVLLFAVFLFLY</sequence>
<evidence type="ECO:0000256" key="1">
    <source>
        <dbReference type="ARBA" id="ARBA00004651"/>
    </source>
</evidence>
<evidence type="ECO:0000256" key="5">
    <source>
        <dbReference type="ARBA" id="ARBA00022989"/>
    </source>
</evidence>
<comment type="similarity">
    <text evidence="2 7">Belongs to the cytochrome c oxidase subunit 3 family.</text>
</comment>
<evidence type="ECO:0000259" key="9">
    <source>
        <dbReference type="PROSITE" id="PS50253"/>
    </source>
</evidence>
<feature type="transmembrane region" description="Helical" evidence="8">
    <location>
        <begin position="100"/>
        <end position="122"/>
    </location>
</feature>
<dbReference type="InterPro" id="IPR024791">
    <property type="entry name" value="Cyt_c/ubiquinol_Oxase_su3"/>
</dbReference>
<dbReference type="Proteomes" id="UP000606003">
    <property type="component" value="Unassembled WGS sequence"/>
</dbReference>
<feature type="transmembrane region" description="Helical" evidence="8">
    <location>
        <begin position="32"/>
        <end position="54"/>
    </location>
</feature>
<protein>
    <submittedName>
        <fullName evidence="10">Cytochrome c oxidase subunit III</fullName>
    </submittedName>
</protein>
<reference evidence="10 11" key="1">
    <citation type="submission" date="2020-09" db="EMBL/GenBank/DDBJ databases">
        <authorList>
            <person name="Kim M.K."/>
        </authorList>
    </citation>
    <scope>NUCLEOTIDE SEQUENCE [LARGE SCALE GENOMIC DNA]</scope>
    <source>
        <strain evidence="10 11">BT189</strain>
    </source>
</reference>
<keyword evidence="11" id="KW-1185">Reference proteome</keyword>
<evidence type="ECO:0000256" key="8">
    <source>
        <dbReference type="SAM" id="Phobius"/>
    </source>
</evidence>
<dbReference type="PANTHER" id="PTHR11403">
    <property type="entry name" value="CYTOCHROME C OXIDASE SUBUNIT III"/>
    <property type="match status" value="1"/>
</dbReference>
<keyword evidence="3" id="KW-1003">Cell membrane</keyword>
<comment type="subcellular location">
    <subcellularLocation>
        <location evidence="1 7">Cell membrane</location>
        <topology evidence="1 7">Multi-pass membrane protein</topology>
    </subcellularLocation>
</comment>
<accession>A0ABR8JTU9</accession>
<comment type="caution">
    <text evidence="10">The sequence shown here is derived from an EMBL/GenBank/DDBJ whole genome shotgun (WGS) entry which is preliminary data.</text>
</comment>
<evidence type="ECO:0000256" key="2">
    <source>
        <dbReference type="ARBA" id="ARBA00010581"/>
    </source>
</evidence>
<keyword evidence="4 7" id="KW-0812">Transmembrane</keyword>
<organism evidence="10 11">
    <name type="scientific">Hymenobacter armeniacus</name>
    <dbReference type="NCBI Taxonomy" id="2771358"/>
    <lineage>
        <taxon>Bacteria</taxon>
        <taxon>Pseudomonadati</taxon>
        <taxon>Bacteroidota</taxon>
        <taxon>Cytophagia</taxon>
        <taxon>Cytophagales</taxon>
        <taxon>Hymenobacteraceae</taxon>
        <taxon>Hymenobacter</taxon>
    </lineage>
</organism>
<dbReference type="RefSeq" id="WP_190922408.1">
    <property type="nucleotide sequence ID" value="NZ_JACXAC010000001.1"/>
</dbReference>
<feature type="transmembrane region" description="Helical" evidence="8">
    <location>
        <begin position="70"/>
        <end position="88"/>
    </location>
</feature>
<evidence type="ECO:0000256" key="7">
    <source>
        <dbReference type="RuleBase" id="RU003376"/>
    </source>
</evidence>
<keyword evidence="5 8" id="KW-1133">Transmembrane helix</keyword>
<gene>
    <name evidence="10" type="ORF">IC234_03345</name>
</gene>
<dbReference type="SUPFAM" id="SSF81452">
    <property type="entry name" value="Cytochrome c oxidase subunit III-like"/>
    <property type="match status" value="1"/>
</dbReference>
<feature type="transmembrane region" description="Helical" evidence="8">
    <location>
        <begin position="192"/>
        <end position="216"/>
    </location>
</feature>
<dbReference type="InterPro" id="IPR000298">
    <property type="entry name" value="Cyt_c_oxidase-like_su3"/>
</dbReference>
<dbReference type="InterPro" id="IPR035973">
    <property type="entry name" value="Cyt_c_oxidase_su3-like_sf"/>
</dbReference>
<dbReference type="EMBL" id="JACXAC010000001">
    <property type="protein sequence ID" value="MBD2721149.1"/>
    <property type="molecule type" value="Genomic_DNA"/>
</dbReference>
<name>A0ABR8JTU9_9BACT</name>
<evidence type="ECO:0000313" key="10">
    <source>
        <dbReference type="EMBL" id="MBD2721149.1"/>
    </source>
</evidence>
<dbReference type="Gene3D" id="1.20.120.80">
    <property type="entry name" value="Cytochrome c oxidase, subunit III, four-helix bundle"/>
    <property type="match status" value="1"/>
</dbReference>
<keyword evidence="6 8" id="KW-0472">Membrane</keyword>
<evidence type="ECO:0000256" key="3">
    <source>
        <dbReference type="ARBA" id="ARBA00022475"/>
    </source>
</evidence>
<dbReference type="PANTHER" id="PTHR11403:SF2">
    <property type="entry name" value="CYTOCHROME BO(3) UBIQUINOL OXIDASE SUBUNIT 3"/>
    <property type="match status" value="1"/>
</dbReference>
<feature type="transmembrane region" description="Helical" evidence="8">
    <location>
        <begin position="142"/>
        <end position="171"/>
    </location>
</feature>